<sequence length="211" mass="22935">MGKIMHDYKNGTDLNYIRKGGGTHRFGDGDDIIFVATNGPHKIYGGAGNDLVVMEGAVADYYLVRHPKAHLLWGGGKIIKFADVEHLLFRTRTDASYVIDLADFQKEDMIRFTLNRTDVTVADDAGETIVAINDGCSLKGGAGSDRFVAIGRNTRLILDDIPEAYSIINYEDGTTVLRHPAFGEDLATGVELFEFTDGSVLHAAGLPTDAI</sequence>
<evidence type="ECO:0008006" key="3">
    <source>
        <dbReference type="Google" id="ProtNLM"/>
    </source>
</evidence>
<organism evidence="1 2">
    <name type="scientific">Limoniibacter endophyticus</name>
    <dbReference type="NCBI Taxonomy" id="1565040"/>
    <lineage>
        <taxon>Bacteria</taxon>
        <taxon>Pseudomonadati</taxon>
        <taxon>Pseudomonadota</taxon>
        <taxon>Alphaproteobacteria</taxon>
        <taxon>Hyphomicrobiales</taxon>
        <taxon>Bartonellaceae</taxon>
        <taxon>Limoniibacter</taxon>
    </lineage>
</organism>
<dbReference type="SUPFAM" id="SSF51120">
    <property type="entry name" value="beta-Roll"/>
    <property type="match status" value="1"/>
</dbReference>
<dbReference type="AlphaFoldDB" id="A0A8J3DFB4"/>
<dbReference type="PRINTS" id="PR00313">
    <property type="entry name" value="CABNDNGRPT"/>
</dbReference>
<evidence type="ECO:0000313" key="1">
    <source>
        <dbReference type="EMBL" id="GHC60566.1"/>
    </source>
</evidence>
<keyword evidence="2" id="KW-1185">Reference proteome</keyword>
<proteinExistence type="predicted"/>
<gene>
    <name evidence="1" type="ORF">GCM10010136_00690</name>
</gene>
<name>A0A8J3DFB4_9HYPH</name>
<dbReference type="EMBL" id="BMZO01000001">
    <property type="protein sequence ID" value="GHC60566.1"/>
    <property type="molecule type" value="Genomic_DNA"/>
</dbReference>
<reference evidence="1" key="1">
    <citation type="journal article" date="2014" name="Int. J. Syst. Evol. Microbiol.">
        <title>Complete genome sequence of Corynebacterium casei LMG S-19264T (=DSM 44701T), isolated from a smear-ripened cheese.</title>
        <authorList>
            <consortium name="US DOE Joint Genome Institute (JGI-PGF)"/>
            <person name="Walter F."/>
            <person name="Albersmeier A."/>
            <person name="Kalinowski J."/>
            <person name="Ruckert C."/>
        </authorList>
    </citation>
    <scope>NUCLEOTIDE SEQUENCE</scope>
    <source>
        <strain evidence="1">KCTC 42097</strain>
    </source>
</reference>
<dbReference type="Proteomes" id="UP000641137">
    <property type="component" value="Unassembled WGS sequence"/>
</dbReference>
<dbReference type="InterPro" id="IPR011049">
    <property type="entry name" value="Serralysin-like_metalloprot_C"/>
</dbReference>
<evidence type="ECO:0000313" key="2">
    <source>
        <dbReference type="Proteomes" id="UP000641137"/>
    </source>
</evidence>
<reference evidence="1" key="2">
    <citation type="submission" date="2020-09" db="EMBL/GenBank/DDBJ databases">
        <authorList>
            <person name="Sun Q."/>
            <person name="Kim S."/>
        </authorList>
    </citation>
    <scope>NUCLEOTIDE SEQUENCE</scope>
    <source>
        <strain evidence="1">KCTC 42097</strain>
    </source>
</reference>
<protein>
    <recommendedName>
        <fullName evidence="3">Calcium-binding protein</fullName>
    </recommendedName>
</protein>
<comment type="caution">
    <text evidence="1">The sequence shown here is derived from an EMBL/GenBank/DDBJ whole genome shotgun (WGS) entry which is preliminary data.</text>
</comment>
<accession>A0A8J3DFB4</accession>